<evidence type="ECO:0000313" key="5">
    <source>
        <dbReference type="Proteomes" id="UP001602013"/>
    </source>
</evidence>
<dbReference type="EMBL" id="JBIASD010000053">
    <property type="protein sequence ID" value="MFF3671755.1"/>
    <property type="molecule type" value="Genomic_DNA"/>
</dbReference>
<accession>A0ABW6T397</accession>
<evidence type="ECO:0000313" key="4">
    <source>
        <dbReference type="EMBL" id="MFF3671755.1"/>
    </source>
</evidence>
<dbReference type="InterPro" id="IPR002104">
    <property type="entry name" value="Integrase_catalytic"/>
</dbReference>
<evidence type="ECO:0000256" key="2">
    <source>
        <dbReference type="SAM" id="MobiDB-lite"/>
    </source>
</evidence>
<sequence>MQAVARNLPDQYAIMVPLGAGCGLRQGEIFGLALDDVDFVQRVIHVRRQVKLLRGRRIFAAPKYDKERAVPLPESVAAELAAYIRRFPPQQVTLPWEKLDGPPTTANLILTHEKAALRRNSLNESVWRPALVAAGVVPKDRPRPQPGRRDQSQREHGMHALRHFYASVLLDAGDSIKAIAEYLGHSDPSFTLRTYTHLMPTSHDRTRKAIDAAFASMAQPVRPVRRVLSVRRNRNGTGDHSRVPHAGRTRSPVTC</sequence>
<reference evidence="4 5" key="1">
    <citation type="submission" date="2024-10" db="EMBL/GenBank/DDBJ databases">
        <title>The Natural Products Discovery Center: Release of the First 8490 Sequenced Strains for Exploring Actinobacteria Biosynthetic Diversity.</title>
        <authorList>
            <person name="Kalkreuter E."/>
            <person name="Kautsar S.A."/>
            <person name="Yang D."/>
            <person name="Bader C.D."/>
            <person name="Teijaro C.N."/>
            <person name="Fluegel L."/>
            <person name="Davis C.M."/>
            <person name="Simpson J.R."/>
            <person name="Lauterbach L."/>
            <person name="Steele A.D."/>
            <person name="Gui C."/>
            <person name="Meng S."/>
            <person name="Li G."/>
            <person name="Viehrig K."/>
            <person name="Ye F."/>
            <person name="Su P."/>
            <person name="Kiefer A.F."/>
            <person name="Nichols A."/>
            <person name="Cepeda A.J."/>
            <person name="Yan W."/>
            <person name="Fan B."/>
            <person name="Jiang Y."/>
            <person name="Adhikari A."/>
            <person name="Zheng C.-J."/>
            <person name="Schuster L."/>
            <person name="Cowan T.M."/>
            <person name="Smanski M.J."/>
            <person name="Chevrette M.G."/>
            <person name="De Carvalho L.P.S."/>
            <person name="Shen B."/>
        </authorList>
    </citation>
    <scope>NUCLEOTIDE SEQUENCE [LARGE SCALE GENOMIC DNA]</scope>
    <source>
        <strain evidence="4 5">NPDC002173</strain>
    </source>
</reference>
<gene>
    <name evidence="4" type="ORF">ACFYXI_39840</name>
</gene>
<dbReference type="Gene3D" id="1.10.443.10">
    <property type="entry name" value="Intergrase catalytic core"/>
    <property type="match status" value="1"/>
</dbReference>
<dbReference type="PROSITE" id="PS51257">
    <property type="entry name" value="PROKAR_LIPOPROTEIN"/>
    <property type="match status" value="1"/>
</dbReference>
<dbReference type="PROSITE" id="PS51898">
    <property type="entry name" value="TYR_RECOMBINASE"/>
    <property type="match status" value="1"/>
</dbReference>
<organism evidence="4 5">
    <name type="scientific">Microtetraspora malaysiensis</name>
    <dbReference type="NCBI Taxonomy" id="161358"/>
    <lineage>
        <taxon>Bacteria</taxon>
        <taxon>Bacillati</taxon>
        <taxon>Actinomycetota</taxon>
        <taxon>Actinomycetes</taxon>
        <taxon>Streptosporangiales</taxon>
        <taxon>Streptosporangiaceae</taxon>
        <taxon>Microtetraspora</taxon>
    </lineage>
</organism>
<dbReference type="PANTHER" id="PTHR30349">
    <property type="entry name" value="PHAGE INTEGRASE-RELATED"/>
    <property type="match status" value="1"/>
</dbReference>
<evidence type="ECO:0000259" key="3">
    <source>
        <dbReference type="PROSITE" id="PS51898"/>
    </source>
</evidence>
<keyword evidence="5" id="KW-1185">Reference proteome</keyword>
<dbReference type="Pfam" id="PF00589">
    <property type="entry name" value="Phage_integrase"/>
    <property type="match status" value="1"/>
</dbReference>
<evidence type="ECO:0000256" key="1">
    <source>
        <dbReference type="ARBA" id="ARBA00023172"/>
    </source>
</evidence>
<feature type="domain" description="Tyr recombinase" evidence="3">
    <location>
        <begin position="1"/>
        <end position="211"/>
    </location>
</feature>
<dbReference type="InterPro" id="IPR050090">
    <property type="entry name" value="Tyrosine_recombinase_XerCD"/>
</dbReference>
<feature type="region of interest" description="Disordered" evidence="2">
    <location>
        <begin position="232"/>
        <end position="255"/>
    </location>
</feature>
<dbReference type="InterPro" id="IPR011010">
    <property type="entry name" value="DNA_brk_join_enz"/>
</dbReference>
<name>A0ABW6T397_9ACTN</name>
<proteinExistence type="predicted"/>
<comment type="caution">
    <text evidence="4">The sequence shown here is derived from an EMBL/GenBank/DDBJ whole genome shotgun (WGS) entry which is preliminary data.</text>
</comment>
<dbReference type="Proteomes" id="UP001602013">
    <property type="component" value="Unassembled WGS sequence"/>
</dbReference>
<protein>
    <submittedName>
        <fullName evidence="4">Site-specific integrase</fullName>
    </submittedName>
</protein>
<dbReference type="RefSeq" id="WP_387417921.1">
    <property type="nucleotide sequence ID" value="NZ_JBIASD010000053.1"/>
</dbReference>
<keyword evidence="1" id="KW-0233">DNA recombination</keyword>
<dbReference type="CDD" id="cd01189">
    <property type="entry name" value="INT_ICEBs1_C_like"/>
    <property type="match status" value="1"/>
</dbReference>
<dbReference type="InterPro" id="IPR013762">
    <property type="entry name" value="Integrase-like_cat_sf"/>
</dbReference>
<dbReference type="PANTHER" id="PTHR30349:SF64">
    <property type="entry name" value="PROPHAGE INTEGRASE INTD-RELATED"/>
    <property type="match status" value="1"/>
</dbReference>
<dbReference type="SUPFAM" id="SSF56349">
    <property type="entry name" value="DNA breaking-rejoining enzymes"/>
    <property type="match status" value="1"/>
</dbReference>